<comment type="similarity">
    <text evidence="2">Belongs to the UPF0161 family.</text>
</comment>
<comment type="function">
    <text evidence="2">Could be involved in insertion of integral membrane proteins into the membrane.</text>
</comment>
<dbReference type="HAMAP" id="MF_00386">
    <property type="entry name" value="UPF0161_YidD"/>
    <property type="match status" value="1"/>
</dbReference>
<comment type="subcellular location">
    <subcellularLocation>
        <location evidence="2">Cell membrane</location>
        <topology evidence="2">Peripheral membrane protein</topology>
        <orientation evidence="2">Cytoplasmic side</orientation>
    </subcellularLocation>
</comment>
<protein>
    <recommendedName>
        <fullName evidence="2">Putative membrane protein insertion efficiency factor</fullName>
    </recommendedName>
</protein>
<evidence type="ECO:0000313" key="4">
    <source>
        <dbReference type="EMBL" id="WYF44328.1"/>
    </source>
</evidence>
<gene>
    <name evidence="4" type="primary">yidD</name>
    <name evidence="4" type="ORF">WDJ50_13150</name>
</gene>
<dbReference type="EMBL" id="CP149782">
    <property type="protein sequence ID" value="WYF44328.1"/>
    <property type="molecule type" value="Genomic_DNA"/>
</dbReference>
<dbReference type="InterPro" id="IPR002696">
    <property type="entry name" value="Membr_insert_effic_factor_YidD"/>
</dbReference>
<evidence type="ECO:0000256" key="1">
    <source>
        <dbReference type="ARBA" id="ARBA00022475"/>
    </source>
</evidence>
<feature type="compositionally biased region" description="Polar residues" evidence="3">
    <location>
        <begin position="83"/>
        <end position="93"/>
    </location>
</feature>
<dbReference type="NCBIfam" id="TIGR00278">
    <property type="entry name" value="membrane protein insertion efficiency factor YidD"/>
    <property type="match status" value="1"/>
</dbReference>
<name>A0AAU6Q1U1_9DEIO</name>
<organism evidence="4">
    <name type="scientific">Deinococcus sp. VB142</name>
    <dbReference type="NCBI Taxonomy" id="3112952"/>
    <lineage>
        <taxon>Bacteria</taxon>
        <taxon>Thermotogati</taxon>
        <taxon>Deinococcota</taxon>
        <taxon>Deinococci</taxon>
        <taxon>Deinococcales</taxon>
        <taxon>Deinococcaceae</taxon>
        <taxon>Deinococcus</taxon>
    </lineage>
</organism>
<dbReference type="AlphaFoldDB" id="A0AAU6Q1U1"/>
<sequence length="93" mass="10198">MSAASALLRAVRWYQRELSPRKPAPTCRFTPTCSEYAAQALEKHGALWGGWLATWRILRCNPLVPGGYDPVPEPGRKGPGHSSPPSQQTDKPS</sequence>
<dbReference type="SMART" id="SM01234">
    <property type="entry name" value="Haemolytic"/>
    <property type="match status" value="1"/>
</dbReference>
<dbReference type="PANTHER" id="PTHR33383">
    <property type="entry name" value="MEMBRANE PROTEIN INSERTION EFFICIENCY FACTOR-RELATED"/>
    <property type="match status" value="1"/>
</dbReference>
<dbReference type="PANTHER" id="PTHR33383:SF1">
    <property type="entry name" value="MEMBRANE PROTEIN INSERTION EFFICIENCY FACTOR-RELATED"/>
    <property type="match status" value="1"/>
</dbReference>
<dbReference type="Pfam" id="PF01809">
    <property type="entry name" value="YidD"/>
    <property type="match status" value="1"/>
</dbReference>
<reference evidence="4" key="1">
    <citation type="submission" date="2024-03" db="EMBL/GenBank/DDBJ databases">
        <title>Deinococcus weizhi sp. nov., isolated from human skin.</title>
        <authorList>
            <person name="Wei Z."/>
            <person name="Tian F."/>
            <person name="Yang C."/>
            <person name="Xin L.T."/>
            <person name="Wen Z.J."/>
            <person name="Lan K.C."/>
            <person name="Yu L."/>
            <person name="Zhe W."/>
            <person name="Dan F.D."/>
            <person name="Jun W."/>
            <person name="Rui Z."/>
            <person name="Yong X.J."/>
            <person name="Ting Y."/>
            <person name="Wei X."/>
            <person name="Xu Z.G."/>
            <person name="Xin Z."/>
            <person name="Dong F.G."/>
            <person name="Ni X.M."/>
            <person name="Zheng M.G."/>
            <person name="Chun Y."/>
            <person name="Qian W.X."/>
        </authorList>
    </citation>
    <scope>NUCLEOTIDE SEQUENCE</scope>
    <source>
        <strain evidence="4">VB142</strain>
    </source>
</reference>
<accession>A0AAU6Q1U1</accession>
<dbReference type="RefSeq" id="WP_339095546.1">
    <property type="nucleotide sequence ID" value="NZ_CP149782.1"/>
</dbReference>
<feature type="region of interest" description="Disordered" evidence="3">
    <location>
        <begin position="66"/>
        <end position="93"/>
    </location>
</feature>
<evidence type="ECO:0000256" key="3">
    <source>
        <dbReference type="SAM" id="MobiDB-lite"/>
    </source>
</evidence>
<keyword evidence="1 2" id="KW-1003">Cell membrane</keyword>
<keyword evidence="2" id="KW-0472">Membrane</keyword>
<proteinExistence type="inferred from homology"/>
<evidence type="ECO:0000256" key="2">
    <source>
        <dbReference type="HAMAP-Rule" id="MF_00386"/>
    </source>
</evidence>
<dbReference type="GO" id="GO:0005886">
    <property type="term" value="C:plasma membrane"/>
    <property type="evidence" value="ECO:0007669"/>
    <property type="project" value="UniProtKB-SubCell"/>
</dbReference>